<reference evidence="2 3" key="1">
    <citation type="submission" date="2014-06" db="EMBL/GenBank/DDBJ databases">
        <authorList>
            <person name="Swart Estienne"/>
        </authorList>
    </citation>
    <scope>NUCLEOTIDE SEQUENCE [LARGE SCALE GENOMIC DNA]</scope>
    <source>
        <strain evidence="2 3">130c</strain>
    </source>
</reference>
<dbReference type="AlphaFoldDB" id="A0A078AW92"/>
<dbReference type="OrthoDB" id="10606748at2759"/>
<evidence type="ECO:0000313" key="3">
    <source>
        <dbReference type="Proteomes" id="UP000039865"/>
    </source>
</evidence>
<evidence type="ECO:0000256" key="1">
    <source>
        <dbReference type="SAM" id="MobiDB-lite"/>
    </source>
</evidence>
<accession>A0A078AW92</accession>
<sequence>MRQFSFDRLTVHYTQRKAMKLWIDELRQRQAHQDKPFSQKCMEFFTKKKRRFFYMLMLYGLYHYYRRITNFFRTRKQRTINKYKKRFITRYNPKSITFTLPESFQYKPEKLTQESVNKLGACFLDGERRLKNGFSRQLIINILTALGKMDENQQKEFLSASGYRTMRKRILCSCNMKEFLELIESKIVVDENGISNEAQLIDGFIHEYNEEIDDFEDRVEKLIKEIELKNLGSHDEELNKEEKKKREEEKKLEKEAASNKTVEDQNNAQNAKQ</sequence>
<dbReference type="EMBL" id="CCKQ01013403">
    <property type="protein sequence ID" value="CDW85068.1"/>
    <property type="molecule type" value="Genomic_DNA"/>
</dbReference>
<proteinExistence type="predicted"/>
<dbReference type="InParanoid" id="A0A078AW92"/>
<gene>
    <name evidence="2" type="primary">Contig13314.g14205</name>
    <name evidence="2" type="ORF">STYLEM_14138</name>
</gene>
<evidence type="ECO:0000313" key="2">
    <source>
        <dbReference type="EMBL" id="CDW85068.1"/>
    </source>
</evidence>
<protein>
    <submittedName>
        <fullName evidence="2">Uncharacterized protein</fullName>
    </submittedName>
</protein>
<feature type="compositionally biased region" description="Polar residues" evidence="1">
    <location>
        <begin position="264"/>
        <end position="273"/>
    </location>
</feature>
<feature type="region of interest" description="Disordered" evidence="1">
    <location>
        <begin position="234"/>
        <end position="273"/>
    </location>
</feature>
<keyword evidence="3" id="KW-1185">Reference proteome</keyword>
<feature type="compositionally biased region" description="Basic and acidic residues" evidence="1">
    <location>
        <begin position="234"/>
        <end position="263"/>
    </location>
</feature>
<organism evidence="2 3">
    <name type="scientific">Stylonychia lemnae</name>
    <name type="common">Ciliate</name>
    <dbReference type="NCBI Taxonomy" id="5949"/>
    <lineage>
        <taxon>Eukaryota</taxon>
        <taxon>Sar</taxon>
        <taxon>Alveolata</taxon>
        <taxon>Ciliophora</taxon>
        <taxon>Intramacronucleata</taxon>
        <taxon>Spirotrichea</taxon>
        <taxon>Stichotrichia</taxon>
        <taxon>Sporadotrichida</taxon>
        <taxon>Oxytrichidae</taxon>
        <taxon>Stylonychinae</taxon>
        <taxon>Stylonychia</taxon>
    </lineage>
</organism>
<name>A0A078AW92_STYLE</name>
<dbReference type="Proteomes" id="UP000039865">
    <property type="component" value="Unassembled WGS sequence"/>
</dbReference>